<feature type="chain" id="PRO_5045351260" evidence="1">
    <location>
        <begin position="31"/>
        <end position="323"/>
    </location>
</feature>
<gene>
    <name evidence="2" type="ORF">PAECIP111891_06203</name>
</gene>
<keyword evidence="3" id="KW-1185">Reference proteome</keyword>
<organism evidence="2 3">
    <name type="scientific">Paenibacillus allorhizoplanae</name>
    <dbReference type="NCBI Taxonomy" id="2905648"/>
    <lineage>
        <taxon>Bacteria</taxon>
        <taxon>Bacillati</taxon>
        <taxon>Bacillota</taxon>
        <taxon>Bacilli</taxon>
        <taxon>Bacillales</taxon>
        <taxon>Paenibacillaceae</taxon>
        <taxon>Paenibacillus</taxon>
    </lineage>
</organism>
<sequence length="323" mass="35463">MIQGKNRLKLLLSIFLSFLISAMYVGPVFAATPQNTLNASAALAYNLKGLNHNVAVQKAYIASTYVYVTQRSGGTCYLSRLLINGSDATYVDEMTVTNAGHCQTLDMYTYNGINYFYFSSKADSSTSNYWSLQVARLQYAAGTTYDYTDLHRFSYMNYANTTGTSLGETYRVDAGGNSTHTVFRVQTKEGTVTWSIYDTVALNQLLDNNELVQMDSAAAVSACVSSFTQSGTAIVRPNDSFQGADMLDNTEIYTSGGAEGETPQIAMMSNTGTYKTLVKITNVGTHEIEGVQTKNNNVYFIIVADPVNKTNTQKLYYVPDSIF</sequence>
<evidence type="ECO:0000256" key="1">
    <source>
        <dbReference type="SAM" id="SignalP"/>
    </source>
</evidence>
<reference evidence="2" key="1">
    <citation type="submission" date="2022-01" db="EMBL/GenBank/DDBJ databases">
        <authorList>
            <person name="Criscuolo A."/>
        </authorList>
    </citation>
    <scope>NUCLEOTIDE SEQUENCE</scope>
    <source>
        <strain evidence="2">CIP111891</strain>
    </source>
</reference>
<dbReference type="RefSeq" id="WP_236292438.1">
    <property type="nucleotide sequence ID" value="NZ_CAKMMW010000029.1"/>
</dbReference>
<dbReference type="Proteomes" id="UP000838821">
    <property type="component" value="Unassembled WGS sequence"/>
</dbReference>
<feature type="signal peptide" evidence="1">
    <location>
        <begin position="1"/>
        <end position="30"/>
    </location>
</feature>
<accession>A0ABN8H474</accession>
<proteinExistence type="predicted"/>
<name>A0ABN8H474_9BACL</name>
<comment type="caution">
    <text evidence="2">The sequence shown here is derived from an EMBL/GenBank/DDBJ whole genome shotgun (WGS) entry which is preliminary data.</text>
</comment>
<evidence type="ECO:0000313" key="3">
    <source>
        <dbReference type="Proteomes" id="UP000838821"/>
    </source>
</evidence>
<protein>
    <submittedName>
        <fullName evidence="2">Uncharacterized protein</fullName>
    </submittedName>
</protein>
<keyword evidence="1" id="KW-0732">Signal</keyword>
<evidence type="ECO:0000313" key="2">
    <source>
        <dbReference type="EMBL" id="CAH1227911.1"/>
    </source>
</evidence>
<dbReference type="EMBL" id="CAKMMW010000029">
    <property type="protein sequence ID" value="CAH1227911.1"/>
    <property type="molecule type" value="Genomic_DNA"/>
</dbReference>